<protein>
    <submittedName>
        <fullName evidence="3">Uncharacterized protein</fullName>
    </submittedName>
</protein>
<evidence type="ECO:0000313" key="2">
    <source>
        <dbReference type="Proteomes" id="UP000887566"/>
    </source>
</evidence>
<name>A0A914W1E7_9BILA</name>
<evidence type="ECO:0000256" key="1">
    <source>
        <dbReference type="SAM" id="MobiDB-lite"/>
    </source>
</evidence>
<accession>A0A914W1E7</accession>
<feature type="compositionally biased region" description="Polar residues" evidence="1">
    <location>
        <begin position="1"/>
        <end position="20"/>
    </location>
</feature>
<dbReference type="Proteomes" id="UP000887566">
    <property type="component" value="Unplaced"/>
</dbReference>
<sequence>MGCSTSPMSLPARSPQQHLQPSMYMAQTGGLPTLLFGGFQQHALSPAAAKLAAEHSLAKRFTLRDYFYGTH</sequence>
<organism evidence="2 3">
    <name type="scientific">Plectus sambesii</name>
    <dbReference type="NCBI Taxonomy" id="2011161"/>
    <lineage>
        <taxon>Eukaryota</taxon>
        <taxon>Metazoa</taxon>
        <taxon>Ecdysozoa</taxon>
        <taxon>Nematoda</taxon>
        <taxon>Chromadorea</taxon>
        <taxon>Plectida</taxon>
        <taxon>Plectina</taxon>
        <taxon>Plectoidea</taxon>
        <taxon>Plectidae</taxon>
        <taxon>Plectus</taxon>
    </lineage>
</organism>
<feature type="region of interest" description="Disordered" evidence="1">
    <location>
        <begin position="1"/>
        <end position="23"/>
    </location>
</feature>
<keyword evidence="2" id="KW-1185">Reference proteome</keyword>
<proteinExistence type="predicted"/>
<reference evidence="3" key="1">
    <citation type="submission" date="2022-11" db="UniProtKB">
        <authorList>
            <consortium name="WormBaseParasite"/>
        </authorList>
    </citation>
    <scope>IDENTIFICATION</scope>
</reference>
<evidence type="ECO:0000313" key="3">
    <source>
        <dbReference type="WBParaSite" id="PSAMB.scaffold2922size20557.g19820.t1"/>
    </source>
</evidence>
<dbReference type="WBParaSite" id="PSAMB.scaffold2922size20557.g19820.t1">
    <property type="protein sequence ID" value="PSAMB.scaffold2922size20557.g19820.t1"/>
    <property type="gene ID" value="PSAMB.scaffold2922size20557.g19820"/>
</dbReference>
<dbReference type="AlphaFoldDB" id="A0A914W1E7"/>